<organism evidence="2">
    <name type="scientific">Cladocopium goreaui</name>
    <dbReference type="NCBI Taxonomy" id="2562237"/>
    <lineage>
        <taxon>Eukaryota</taxon>
        <taxon>Sar</taxon>
        <taxon>Alveolata</taxon>
        <taxon>Dinophyceae</taxon>
        <taxon>Suessiales</taxon>
        <taxon>Symbiodiniaceae</taxon>
        <taxon>Cladocopium</taxon>
    </lineage>
</organism>
<keyword evidence="5" id="KW-1185">Reference proteome</keyword>
<dbReference type="PANTHER" id="PTHR22175:SF0">
    <property type="entry name" value="SMALL ACIDIC PROTEIN"/>
    <property type="match status" value="1"/>
</dbReference>
<dbReference type="PANTHER" id="PTHR22175">
    <property type="entry name" value="SMALL ACIDIC PROTEIN-RELATED"/>
    <property type="match status" value="1"/>
</dbReference>
<feature type="region of interest" description="Disordered" evidence="1">
    <location>
        <begin position="1"/>
        <end position="104"/>
    </location>
</feature>
<gene>
    <name evidence="2" type="ORF">C1SCF055_LOCUS29146</name>
</gene>
<evidence type="ECO:0000313" key="3">
    <source>
        <dbReference type="EMBL" id="CAL1156638.1"/>
    </source>
</evidence>
<feature type="region of interest" description="Disordered" evidence="1">
    <location>
        <begin position="143"/>
        <end position="189"/>
    </location>
</feature>
<keyword evidence="4" id="KW-0808">Transferase</keyword>
<sequence>MPDVPQAICIDSEEETPAPRKRRKRRGAALPPLNVCIDVDEDQTAENGKEKAGNSAKAADNATVCLSSDEEAPKSSPKRPPTCKDASKQAVSEASAPVDDTDGLDARAQELAEAALRSLPLEVRASRIAKVKHSILVRLRSQAASECQAHVEPAAPACPPQPPPPPPSEAKGVDGVAPEQNLLSQQKRDLQDWVERNQQQLQHKHFQVEQQRLDAEMQRQEGERYRLAQREKRKALWNTGVTEASDGVEREGRLTANGWESSHFQSNKERLKFLRLMGGQKFVDAATSMEGELDDEKVFELIRGEWVEAKEDEEDDEEEFNIREDAATVELMAGQWVDVQMEPKESACAERAQDLERQYLDGMSRQLGAKRLGLGA</sequence>
<dbReference type="EMBL" id="CAMXCT020003235">
    <property type="protein sequence ID" value="CAL1156638.1"/>
    <property type="molecule type" value="Genomic_DNA"/>
</dbReference>
<dbReference type="EMBL" id="CAMXCT030003235">
    <property type="protein sequence ID" value="CAL4790575.1"/>
    <property type="molecule type" value="Genomic_DNA"/>
</dbReference>
<comment type="caution">
    <text evidence="2">The sequence shown here is derived from an EMBL/GenBank/DDBJ whole genome shotgun (WGS) entry which is preliminary data.</text>
</comment>
<dbReference type="Proteomes" id="UP001152797">
    <property type="component" value="Unassembled WGS sequence"/>
</dbReference>
<accession>A0A9P1G7T2</accession>
<evidence type="ECO:0000313" key="4">
    <source>
        <dbReference type="EMBL" id="CAL4790575.1"/>
    </source>
</evidence>
<protein>
    <submittedName>
        <fullName evidence="4">Calcium-dependent protein kinase 28</fullName>
    </submittedName>
</protein>
<dbReference type="EMBL" id="CAMXCT010003235">
    <property type="protein sequence ID" value="CAI4003263.1"/>
    <property type="molecule type" value="Genomic_DNA"/>
</dbReference>
<reference evidence="2" key="1">
    <citation type="submission" date="2022-10" db="EMBL/GenBank/DDBJ databases">
        <authorList>
            <person name="Chen Y."/>
            <person name="Dougan E. K."/>
            <person name="Chan C."/>
            <person name="Rhodes N."/>
            <person name="Thang M."/>
        </authorList>
    </citation>
    <scope>NUCLEOTIDE SEQUENCE</scope>
</reference>
<name>A0A9P1G7T2_9DINO</name>
<feature type="compositionally biased region" description="Pro residues" evidence="1">
    <location>
        <begin position="156"/>
        <end position="168"/>
    </location>
</feature>
<keyword evidence="4" id="KW-0418">Kinase</keyword>
<evidence type="ECO:0000313" key="2">
    <source>
        <dbReference type="EMBL" id="CAI4003263.1"/>
    </source>
</evidence>
<dbReference type="GO" id="GO:0016301">
    <property type="term" value="F:kinase activity"/>
    <property type="evidence" value="ECO:0007669"/>
    <property type="project" value="UniProtKB-KW"/>
</dbReference>
<dbReference type="AlphaFoldDB" id="A0A9P1G7T2"/>
<evidence type="ECO:0000313" key="5">
    <source>
        <dbReference type="Proteomes" id="UP001152797"/>
    </source>
</evidence>
<dbReference type="OrthoDB" id="10595703at2759"/>
<evidence type="ECO:0000256" key="1">
    <source>
        <dbReference type="SAM" id="MobiDB-lite"/>
    </source>
</evidence>
<proteinExistence type="predicted"/>
<dbReference type="InterPro" id="IPR026714">
    <property type="entry name" value="SMAP"/>
</dbReference>
<reference evidence="3" key="2">
    <citation type="submission" date="2024-04" db="EMBL/GenBank/DDBJ databases">
        <authorList>
            <person name="Chen Y."/>
            <person name="Shah S."/>
            <person name="Dougan E. K."/>
            <person name="Thang M."/>
            <person name="Chan C."/>
        </authorList>
    </citation>
    <scope>NUCLEOTIDE SEQUENCE [LARGE SCALE GENOMIC DNA]</scope>
</reference>